<gene>
    <name evidence="1" type="ORF">SAMN02745824_1704</name>
</gene>
<accession>A0A1N6D8R6</accession>
<dbReference type="SUPFAM" id="SSF52540">
    <property type="entry name" value="P-loop containing nucleoside triphosphate hydrolases"/>
    <property type="match status" value="1"/>
</dbReference>
<dbReference type="EMBL" id="FSQW01000001">
    <property type="protein sequence ID" value="SIN67211.1"/>
    <property type="molecule type" value="Genomic_DNA"/>
</dbReference>
<protein>
    <submittedName>
        <fullName evidence="1">Uncharacterized protein</fullName>
    </submittedName>
</protein>
<proteinExistence type="predicted"/>
<evidence type="ECO:0000313" key="1">
    <source>
        <dbReference type="EMBL" id="SIN67211.1"/>
    </source>
</evidence>
<reference evidence="2" key="1">
    <citation type="submission" date="2016-11" db="EMBL/GenBank/DDBJ databases">
        <authorList>
            <person name="Varghese N."/>
            <person name="Submissions S."/>
        </authorList>
    </citation>
    <scope>NUCLEOTIDE SEQUENCE [LARGE SCALE GENOMIC DNA]</scope>
    <source>
        <strain evidence="2">DSM 22363</strain>
    </source>
</reference>
<dbReference type="OrthoDB" id="5379188at2"/>
<keyword evidence="2" id="KW-1185">Reference proteome</keyword>
<dbReference type="InterPro" id="IPR027417">
    <property type="entry name" value="P-loop_NTPase"/>
</dbReference>
<name>A0A1N6D8R6_9SPHN</name>
<dbReference type="STRING" id="1123272.SAMN02745824_1704"/>
<dbReference type="Proteomes" id="UP000185192">
    <property type="component" value="Unassembled WGS sequence"/>
</dbReference>
<organism evidence="1 2">
    <name type="scientific">Parasphingorhabdus marina DSM 22363</name>
    <dbReference type="NCBI Taxonomy" id="1123272"/>
    <lineage>
        <taxon>Bacteria</taxon>
        <taxon>Pseudomonadati</taxon>
        <taxon>Pseudomonadota</taxon>
        <taxon>Alphaproteobacteria</taxon>
        <taxon>Sphingomonadales</taxon>
        <taxon>Sphingomonadaceae</taxon>
        <taxon>Parasphingorhabdus</taxon>
    </lineage>
</organism>
<evidence type="ECO:0000313" key="2">
    <source>
        <dbReference type="Proteomes" id="UP000185192"/>
    </source>
</evidence>
<sequence>MADRDDFTAATKRRIAERAGYICSHPTCGRMTVGPSEDRASGITMTGVAAHIVAAATKGPRSDATLSASQKSAASNGIWMCAIHGKWIDDNPSIATVEKLHEWKAAHEAEISAWVEYGHSGIFKSWDRLAALTRDQRDTIETSLPNGHAVIRDGKKLLAALEAAGSCVVSGDSGVGKSALVKTMLDTHFPDARQVWLGPEALQAALSEAERGRLELTAPLADLLKATTNSQNILVLDAVERADAITISRLSEMVLSLVDHRLNGDRSWWVIAIGQRAGFEVHLDPLVNALGGNAIVVSALEPEQVQEALQSIPALAQHAYDDALVAVLGNLRVLAWIIAAGSLFAGADAGRMAARSQIADRLWAHWTGGDPDLHSFMIAFALRDAEYERSFALSGLSAAERSAWKSGRQQMPLKLSDRNRLSFEHDLASDWARYQFLKEITDEVKRWAALANQPLWVAALQMFGQYLLREPDQANKGWDWAFAAAQSAKLTDAVDVLLDALCLDPFADNYLTARTSLLFANNGKLLDRLLARFMHIATVPEQSLVGSLDSDIGLYAEAEMRSPIWAFWSPLIRFLVKHRLEIAPFGSRIVSKICRFWLTKTPTRINDNLVLGRAGIVELAIETARVVQIENIVYSLHGGGSDKESELFTAALAGAEDNLEAVTAFALEMARRKPLGEEVQAKVDVLKAEEWKRREEAKKRASQPRSKATPFIPISSPRKLPPWPLGPEGRLNEAFRRAVLRDGALGPLMKVAPEIAAEVLLACIVEDIPVEEMRAMSLDFRLGLNWNHDDRPVLYWNSPFFPFLLQSAKPALVALLQLVQFCTEQCAKEEYNNRSAPIRLVLIDGTKREFVGGSQVLDWSHTRRATNSQLFSALDALERWLWIKINAGENVEDLCTFLLERSGSTAILGILADCAKLDPQLLRGPLAPLLTSPFLILNDEYRLNHRFGHDAFTWYRAGEKIREIGLEWEHAEHRVISLKQIIRDLRRRDPAFDNEAKKAFTAWPAAENEFDLRLRVLVAELDPVNWQEEPDAEGQMVWAFRYPEDMAAEIEALQPTQPDKPNLAMVLRSLEQMLGTMLSAEQSSELYGALDERDDLDHFDSVERSIIETAIAALLFARAGEWVTRDTAVAERLSLALERSMPPLEDIQEPLDDCHDYGPGLAWASVGAIYAKALGYGSPDRWDGILSYALATGEISIVRTITAAARGLRDELGLSYNAIIEVAVFAAVLNGLSPRYHDEPGSIEVILRWRRRLALRSLVASKCPATFDLVSLAQRIERLWKSRFRRSSGQQMNEDGHRNLHRRYSFGMGTQILAATFDWALQEEISPSTDEYAEHRRVIRMLWDFVEWRLRDDPYKPLDEYDGFDRVDDFGLAVIRTIAARIPMGNASESRILWEPVLALGPRGEFTLEHMIDCLFLRLYKNVDPANFIANWDAMLAFVFTPDWLKGGKWWQGRSILRHILGIDAAHQIASNSEVMAHVKALASYYEAFASSHIAHDDSALASFANFFASTAGSSLRIDAIRWIKKALDEDQSKLRGNAGSALAELAQALLAEHSVELIANRDSRQALNNIIGRMVRDQVPYALTLQDRARALR</sequence>
<dbReference type="RefSeq" id="WP_143182766.1">
    <property type="nucleotide sequence ID" value="NZ_FSQW01000001.1"/>
</dbReference>